<dbReference type="GO" id="GO:0006078">
    <property type="term" value="P:(1-&gt;6)-beta-D-glucan biosynthetic process"/>
    <property type="evidence" value="ECO:0007669"/>
    <property type="project" value="InterPro"/>
</dbReference>
<evidence type="ECO:0000259" key="5">
    <source>
        <dbReference type="Pfam" id="PF10342"/>
    </source>
</evidence>
<dbReference type="InParanoid" id="A0A0H2R4M4"/>
<keyword evidence="3" id="KW-0812">Transmembrane</keyword>
<dbReference type="PANTHER" id="PTHR28154:SF1">
    <property type="entry name" value="CELL WALL SYNTHESIS PROTEIN KNH1-RELATED"/>
    <property type="match status" value="1"/>
</dbReference>
<dbReference type="InterPro" id="IPR045328">
    <property type="entry name" value="Kre9/Knh1"/>
</dbReference>
<gene>
    <name evidence="6" type="ORF">SCHPADRAFT_861029</name>
</gene>
<feature type="signal peptide" evidence="4">
    <location>
        <begin position="1"/>
        <end position="17"/>
    </location>
</feature>
<dbReference type="GO" id="GO:0042546">
    <property type="term" value="P:cell wall biogenesis"/>
    <property type="evidence" value="ECO:0007669"/>
    <property type="project" value="InterPro"/>
</dbReference>
<protein>
    <recommendedName>
        <fullName evidence="5">Yeast cell wall synthesis Kre9/Knh1-like N-terminal domain-containing protein</fullName>
    </recommendedName>
</protein>
<dbReference type="Pfam" id="PF10342">
    <property type="entry name" value="Kre9_KNH"/>
    <property type="match status" value="1"/>
</dbReference>
<proteinExistence type="predicted"/>
<evidence type="ECO:0000256" key="4">
    <source>
        <dbReference type="SAM" id="SignalP"/>
    </source>
</evidence>
<dbReference type="OrthoDB" id="2432613at2759"/>
<keyword evidence="3" id="KW-1133">Transmembrane helix</keyword>
<sequence>MFTSTFAVLSLAAAASATVFITDPTASTTCSGGQVCQINWQDDGATPSLAQFGAAEVFLGIGNAQQQTMLQTISPSVNVSTTSAIQFTVDPNAGGNSNDYFIRVQSIALKDASNPQFPALSFSAKFTLNNMKGSFNASVQSEIDGLSTAPLGGSATSASGATSASAGSRTSGSTASKTGSSTSTSTAKSTGAASASGAERVVFSGFAGAVALFAAVFALAL</sequence>
<dbReference type="InterPro" id="IPR018466">
    <property type="entry name" value="Kre9/Knh1-like_N"/>
</dbReference>
<keyword evidence="3" id="KW-0472">Membrane</keyword>
<feature type="transmembrane region" description="Helical" evidence="3">
    <location>
        <begin position="201"/>
        <end position="220"/>
    </location>
</feature>
<organism evidence="6 7">
    <name type="scientific">Schizopora paradoxa</name>
    <dbReference type="NCBI Taxonomy" id="27342"/>
    <lineage>
        <taxon>Eukaryota</taxon>
        <taxon>Fungi</taxon>
        <taxon>Dikarya</taxon>
        <taxon>Basidiomycota</taxon>
        <taxon>Agaricomycotina</taxon>
        <taxon>Agaricomycetes</taxon>
        <taxon>Hymenochaetales</taxon>
        <taxon>Schizoporaceae</taxon>
        <taxon>Schizopora</taxon>
    </lineage>
</organism>
<feature type="domain" description="Yeast cell wall synthesis Kre9/Knh1-like N-terminal" evidence="5">
    <location>
        <begin position="24"/>
        <end position="113"/>
    </location>
</feature>
<feature type="chain" id="PRO_5005201502" description="Yeast cell wall synthesis Kre9/Knh1-like N-terminal domain-containing protein" evidence="4">
    <location>
        <begin position="18"/>
        <end position="221"/>
    </location>
</feature>
<keyword evidence="1 4" id="KW-0732">Signal</keyword>
<evidence type="ECO:0000313" key="6">
    <source>
        <dbReference type="EMBL" id="KLO06740.1"/>
    </source>
</evidence>
<dbReference type="Proteomes" id="UP000053477">
    <property type="component" value="Unassembled WGS sequence"/>
</dbReference>
<keyword evidence="7" id="KW-1185">Reference proteome</keyword>
<accession>A0A0H2R4M4</accession>
<dbReference type="PANTHER" id="PTHR28154">
    <property type="entry name" value="CELL WALL SYNTHESIS PROTEIN KNH1-RELATED"/>
    <property type="match status" value="1"/>
</dbReference>
<evidence type="ECO:0000256" key="1">
    <source>
        <dbReference type="ARBA" id="ARBA00022729"/>
    </source>
</evidence>
<dbReference type="AlphaFoldDB" id="A0A0H2R4M4"/>
<name>A0A0H2R4M4_9AGAM</name>
<dbReference type="EMBL" id="KQ086184">
    <property type="protein sequence ID" value="KLO06740.1"/>
    <property type="molecule type" value="Genomic_DNA"/>
</dbReference>
<evidence type="ECO:0000256" key="3">
    <source>
        <dbReference type="SAM" id="Phobius"/>
    </source>
</evidence>
<reference evidence="6 7" key="1">
    <citation type="submission" date="2015-04" db="EMBL/GenBank/DDBJ databases">
        <title>Complete genome sequence of Schizopora paradoxa KUC8140, a cosmopolitan wood degrader in East Asia.</title>
        <authorList>
            <consortium name="DOE Joint Genome Institute"/>
            <person name="Min B."/>
            <person name="Park H."/>
            <person name="Jang Y."/>
            <person name="Kim J.-J."/>
            <person name="Kim K.H."/>
            <person name="Pangilinan J."/>
            <person name="Lipzen A."/>
            <person name="Riley R."/>
            <person name="Grigoriev I.V."/>
            <person name="Spatafora J.W."/>
            <person name="Choi I.-G."/>
        </authorList>
    </citation>
    <scope>NUCLEOTIDE SEQUENCE [LARGE SCALE GENOMIC DNA]</scope>
    <source>
        <strain evidence="6 7">KUC8140</strain>
    </source>
</reference>
<evidence type="ECO:0000313" key="7">
    <source>
        <dbReference type="Proteomes" id="UP000053477"/>
    </source>
</evidence>
<evidence type="ECO:0000256" key="2">
    <source>
        <dbReference type="SAM" id="MobiDB-lite"/>
    </source>
</evidence>
<feature type="region of interest" description="Disordered" evidence="2">
    <location>
        <begin position="157"/>
        <end position="190"/>
    </location>
</feature>
<dbReference type="STRING" id="27342.A0A0H2R4M4"/>